<dbReference type="GO" id="GO:0003959">
    <property type="term" value="F:NADPH dehydrogenase activity"/>
    <property type="evidence" value="ECO:0007669"/>
    <property type="project" value="InterPro"/>
</dbReference>
<evidence type="ECO:0000256" key="3">
    <source>
        <dbReference type="ARBA" id="ARBA00022643"/>
    </source>
</evidence>
<dbReference type="InterPro" id="IPR013785">
    <property type="entry name" value="Aldolase_TIM"/>
</dbReference>
<evidence type="ECO:0000256" key="2">
    <source>
        <dbReference type="ARBA" id="ARBA00022630"/>
    </source>
</evidence>
<dbReference type="InterPro" id="IPR044152">
    <property type="entry name" value="YqjM-like"/>
</dbReference>
<dbReference type="PANTHER" id="PTHR43303">
    <property type="entry name" value="NADPH DEHYDROGENASE C23G7.10C-RELATED"/>
    <property type="match status" value="1"/>
</dbReference>
<evidence type="ECO:0000313" key="7">
    <source>
        <dbReference type="EMBL" id="CAG8453282.1"/>
    </source>
</evidence>
<evidence type="ECO:0000259" key="6">
    <source>
        <dbReference type="Pfam" id="PF00724"/>
    </source>
</evidence>
<dbReference type="SUPFAM" id="SSF51395">
    <property type="entry name" value="FMN-linked oxidoreductases"/>
    <property type="match status" value="1"/>
</dbReference>
<dbReference type="OrthoDB" id="72788at2759"/>
<dbReference type="Proteomes" id="UP000789508">
    <property type="component" value="Unassembled WGS sequence"/>
</dbReference>
<accession>A0A9N8VF61</accession>
<feature type="domain" description="NADH:flavin oxidoreductase/NADH oxidase N-terminal" evidence="6">
    <location>
        <begin position="68"/>
        <end position="360"/>
    </location>
</feature>
<evidence type="ECO:0000256" key="1">
    <source>
        <dbReference type="ARBA" id="ARBA00001917"/>
    </source>
</evidence>
<reference evidence="7" key="1">
    <citation type="submission" date="2021-06" db="EMBL/GenBank/DDBJ databases">
        <authorList>
            <person name="Kallberg Y."/>
            <person name="Tangrot J."/>
            <person name="Rosling A."/>
        </authorList>
    </citation>
    <scope>NUCLEOTIDE SEQUENCE</scope>
    <source>
        <strain evidence="7">FL130A</strain>
    </source>
</reference>
<comment type="cofactor">
    <cofactor evidence="1">
        <name>FMN</name>
        <dbReference type="ChEBI" id="CHEBI:58210"/>
    </cofactor>
</comment>
<evidence type="ECO:0000313" key="8">
    <source>
        <dbReference type="Proteomes" id="UP000789508"/>
    </source>
</evidence>
<dbReference type="CDD" id="cd02932">
    <property type="entry name" value="OYE_YqiM_FMN"/>
    <property type="match status" value="1"/>
</dbReference>
<dbReference type="Pfam" id="PF00724">
    <property type="entry name" value="Oxidored_FMN"/>
    <property type="match status" value="1"/>
</dbReference>
<sequence>MSRQELKVNGAISAVKGIDAETSKSFFHPIQNPATGTAISENPPPLFQPLTIRGVRFANRVVVSPMSTAVLPNGRISPEDSGIWDDKHVGPLKRIVDFAHSQGAKIGIQIAHAGRKASTRSPFIAEQNPQLSLLVPKEDNGWPDNVVGPSPIPWDSKHATPDQLSIDEIHEIIDAFGKAAERALKAGFDVLELHFAHGYLLTEFFSPLSNQRTDQYGGSFENRIRFGLEIIERVRTIWPADRPLFIRVSATEWVDDEKSWKIDQTVEFAKIVKELGVDLIDCSSGGNVNYQHIPAANPLYQVPFAEQVRKEANIKTSAVGKITEAHQANEILERKQADLVVIGRAFLNNAGWVQKAAQELGVEIVWPIQYHRRGKYRL</sequence>
<dbReference type="Gene3D" id="3.20.20.70">
    <property type="entry name" value="Aldolase class I"/>
    <property type="match status" value="1"/>
</dbReference>
<dbReference type="EMBL" id="CAJVPS010000109">
    <property type="protein sequence ID" value="CAG8453282.1"/>
    <property type="molecule type" value="Genomic_DNA"/>
</dbReference>
<evidence type="ECO:0000256" key="5">
    <source>
        <dbReference type="ARBA" id="ARBA00023002"/>
    </source>
</evidence>
<gene>
    <name evidence="7" type="ORF">ALEPTO_LOCUS1135</name>
</gene>
<keyword evidence="5" id="KW-0560">Oxidoreductase</keyword>
<name>A0A9N8VF61_9GLOM</name>
<evidence type="ECO:0000256" key="4">
    <source>
        <dbReference type="ARBA" id="ARBA00022857"/>
    </source>
</evidence>
<dbReference type="GO" id="GO:0050661">
    <property type="term" value="F:NADP binding"/>
    <property type="evidence" value="ECO:0007669"/>
    <property type="project" value="InterPro"/>
</dbReference>
<keyword evidence="3" id="KW-0288">FMN</keyword>
<dbReference type="AlphaFoldDB" id="A0A9N8VF61"/>
<dbReference type="GO" id="GO:0010181">
    <property type="term" value="F:FMN binding"/>
    <property type="evidence" value="ECO:0007669"/>
    <property type="project" value="InterPro"/>
</dbReference>
<keyword evidence="8" id="KW-1185">Reference proteome</keyword>
<organism evidence="7 8">
    <name type="scientific">Ambispora leptoticha</name>
    <dbReference type="NCBI Taxonomy" id="144679"/>
    <lineage>
        <taxon>Eukaryota</taxon>
        <taxon>Fungi</taxon>
        <taxon>Fungi incertae sedis</taxon>
        <taxon>Mucoromycota</taxon>
        <taxon>Glomeromycotina</taxon>
        <taxon>Glomeromycetes</taxon>
        <taxon>Archaeosporales</taxon>
        <taxon>Ambisporaceae</taxon>
        <taxon>Ambispora</taxon>
    </lineage>
</organism>
<keyword evidence="4" id="KW-0521">NADP</keyword>
<proteinExistence type="predicted"/>
<protein>
    <submittedName>
        <fullName evidence="7">126_t:CDS:1</fullName>
    </submittedName>
</protein>
<dbReference type="InterPro" id="IPR001155">
    <property type="entry name" value="OxRdtase_FMN_N"/>
</dbReference>
<dbReference type="PANTHER" id="PTHR43303:SF4">
    <property type="entry name" value="NADPH DEHYDROGENASE C23G7.10C-RELATED"/>
    <property type="match status" value="1"/>
</dbReference>
<comment type="caution">
    <text evidence="7">The sequence shown here is derived from an EMBL/GenBank/DDBJ whole genome shotgun (WGS) entry which is preliminary data.</text>
</comment>
<keyword evidence="2" id="KW-0285">Flavoprotein</keyword>